<dbReference type="Pfam" id="PF00027">
    <property type="entry name" value="cNMP_binding"/>
    <property type="match status" value="1"/>
</dbReference>
<keyword evidence="6" id="KW-0808">Transferase</keyword>
<dbReference type="InterPro" id="IPR018490">
    <property type="entry name" value="cNMP-bd_dom_sf"/>
</dbReference>
<evidence type="ECO:0000313" key="7">
    <source>
        <dbReference type="Proteomes" id="UP000198796"/>
    </source>
</evidence>
<dbReference type="PROSITE" id="PS00889">
    <property type="entry name" value="CNMP_BINDING_2"/>
    <property type="match status" value="1"/>
</dbReference>
<dbReference type="InterPro" id="IPR036390">
    <property type="entry name" value="WH_DNA-bd_sf"/>
</dbReference>
<dbReference type="InterPro" id="IPR000595">
    <property type="entry name" value="cNMP-bd_dom"/>
</dbReference>
<dbReference type="RefSeq" id="WP_092064188.1">
    <property type="nucleotide sequence ID" value="NZ_FOJU01000003.1"/>
</dbReference>
<dbReference type="InterPro" id="IPR018488">
    <property type="entry name" value="cNMP-bd_CS"/>
</dbReference>
<keyword evidence="6" id="KW-0418">Kinase</keyword>
<dbReference type="Gene3D" id="2.60.120.10">
    <property type="entry name" value="Jelly Rolls"/>
    <property type="match status" value="1"/>
</dbReference>
<dbReference type="SUPFAM" id="SSF46785">
    <property type="entry name" value="Winged helix' DNA-binding domain"/>
    <property type="match status" value="1"/>
</dbReference>
<dbReference type="GO" id="GO:0016301">
    <property type="term" value="F:kinase activity"/>
    <property type="evidence" value="ECO:0007669"/>
    <property type="project" value="UniProtKB-KW"/>
</dbReference>
<dbReference type="Pfam" id="PF13545">
    <property type="entry name" value="HTH_Crp_2"/>
    <property type="match status" value="1"/>
</dbReference>
<dbReference type="InterPro" id="IPR012318">
    <property type="entry name" value="HTH_CRP"/>
</dbReference>
<dbReference type="InterPro" id="IPR014710">
    <property type="entry name" value="RmlC-like_jellyroll"/>
</dbReference>
<dbReference type="SMART" id="SM00100">
    <property type="entry name" value="cNMP"/>
    <property type="match status" value="1"/>
</dbReference>
<dbReference type="GO" id="GO:0003677">
    <property type="term" value="F:DNA binding"/>
    <property type="evidence" value="ECO:0007669"/>
    <property type="project" value="UniProtKB-KW"/>
</dbReference>
<dbReference type="SUPFAM" id="SSF51206">
    <property type="entry name" value="cAMP-binding domain-like"/>
    <property type="match status" value="1"/>
</dbReference>
<sequence>MLLSMMSESARAALLQRSAPISFGPGEAIFTEGSPGETMIFVQDGRVEISRMTMGGRRSVLNHVGPGEVLGEVALLDGQGRSADAIALSEVTGRVVHRRDVLAFVAAAPESTLMLIAELCSKVRNASDMFSIQSETHAPTRLAQCLLRLGEKWGVAGENGAVRIPGKFSQSDLGAFSGLARENVNRHLRGWASDRVVTLEPDALMLHRPDVLARLAEGTD</sequence>
<dbReference type="EMBL" id="FOJU01000003">
    <property type="protein sequence ID" value="SFA98330.1"/>
    <property type="molecule type" value="Genomic_DNA"/>
</dbReference>
<dbReference type="PROSITE" id="PS50042">
    <property type="entry name" value="CNMP_BINDING_3"/>
    <property type="match status" value="1"/>
</dbReference>
<dbReference type="PROSITE" id="PS51063">
    <property type="entry name" value="HTH_CRP_2"/>
    <property type="match status" value="1"/>
</dbReference>
<evidence type="ECO:0000259" key="5">
    <source>
        <dbReference type="PROSITE" id="PS51063"/>
    </source>
</evidence>
<dbReference type="PANTHER" id="PTHR24567:SF68">
    <property type="entry name" value="DNA-BINDING TRANSCRIPTIONAL DUAL REGULATOR CRP"/>
    <property type="match status" value="1"/>
</dbReference>
<dbReference type="STRING" id="871651.SAMN05421688_2091"/>
<accession>A0A1I0XDD0</accession>
<feature type="domain" description="Cyclic nucleotide-binding" evidence="4">
    <location>
        <begin position="2"/>
        <end position="122"/>
    </location>
</feature>
<dbReference type="GO" id="GO:0003700">
    <property type="term" value="F:DNA-binding transcription factor activity"/>
    <property type="evidence" value="ECO:0007669"/>
    <property type="project" value="TreeGrafter"/>
</dbReference>
<proteinExistence type="predicted"/>
<organism evidence="6 7">
    <name type="scientific">Poseidonocella pacifica</name>
    <dbReference type="NCBI Taxonomy" id="871651"/>
    <lineage>
        <taxon>Bacteria</taxon>
        <taxon>Pseudomonadati</taxon>
        <taxon>Pseudomonadota</taxon>
        <taxon>Alphaproteobacteria</taxon>
        <taxon>Rhodobacterales</taxon>
        <taxon>Roseobacteraceae</taxon>
        <taxon>Poseidonocella</taxon>
    </lineage>
</organism>
<keyword evidence="7" id="KW-1185">Reference proteome</keyword>
<dbReference type="InterPro" id="IPR036388">
    <property type="entry name" value="WH-like_DNA-bd_sf"/>
</dbReference>
<keyword evidence="3" id="KW-0804">Transcription</keyword>
<dbReference type="SMART" id="SM00419">
    <property type="entry name" value="HTH_CRP"/>
    <property type="match status" value="1"/>
</dbReference>
<evidence type="ECO:0000256" key="1">
    <source>
        <dbReference type="ARBA" id="ARBA00023015"/>
    </source>
</evidence>
<keyword evidence="1" id="KW-0805">Transcription regulation</keyword>
<evidence type="ECO:0000313" key="6">
    <source>
        <dbReference type="EMBL" id="SFA98330.1"/>
    </source>
</evidence>
<reference evidence="6 7" key="1">
    <citation type="submission" date="2016-10" db="EMBL/GenBank/DDBJ databases">
        <authorList>
            <person name="de Groot N.N."/>
        </authorList>
    </citation>
    <scope>NUCLEOTIDE SEQUENCE [LARGE SCALE GENOMIC DNA]</scope>
    <source>
        <strain evidence="6 7">DSM 29316</strain>
    </source>
</reference>
<name>A0A1I0XDD0_9RHOB</name>
<dbReference type="AlphaFoldDB" id="A0A1I0XDD0"/>
<dbReference type="Proteomes" id="UP000198796">
    <property type="component" value="Unassembled WGS sequence"/>
</dbReference>
<evidence type="ECO:0000259" key="4">
    <source>
        <dbReference type="PROSITE" id="PS50042"/>
    </source>
</evidence>
<dbReference type="InterPro" id="IPR050397">
    <property type="entry name" value="Env_Response_Regulators"/>
</dbReference>
<protein>
    <submittedName>
        <fullName evidence="6">cAMP-binding domain of CRP or a regulatory subunit of cAMP-dependent protein kinases</fullName>
    </submittedName>
</protein>
<feature type="domain" description="HTH crp-type" evidence="5">
    <location>
        <begin position="136"/>
        <end position="210"/>
    </location>
</feature>
<evidence type="ECO:0000256" key="3">
    <source>
        <dbReference type="ARBA" id="ARBA00023163"/>
    </source>
</evidence>
<dbReference type="GO" id="GO:0005829">
    <property type="term" value="C:cytosol"/>
    <property type="evidence" value="ECO:0007669"/>
    <property type="project" value="TreeGrafter"/>
</dbReference>
<dbReference type="Gene3D" id="1.10.10.10">
    <property type="entry name" value="Winged helix-like DNA-binding domain superfamily/Winged helix DNA-binding domain"/>
    <property type="match status" value="1"/>
</dbReference>
<dbReference type="PANTHER" id="PTHR24567">
    <property type="entry name" value="CRP FAMILY TRANSCRIPTIONAL REGULATORY PROTEIN"/>
    <property type="match status" value="1"/>
</dbReference>
<dbReference type="OrthoDB" id="3525895at2"/>
<evidence type="ECO:0000256" key="2">
    <source>
        <dbReference type="ARBA" id="ARBA00023125"/>
    </source>
</evidence>
<gene>
    <name evidence="6" type="ORF">SAMN05421688_2091</name>
</gene>
<dbReference type="CDD" id="cd00038">
    <property type="entry name" value="CAP_ED"/>
    <property type="match status" value="1"/>
</dbReference>
<keyword evidence="2" id="KW-0238">DNA-binding</keyword>